<proteinExistence type="predicted"/>
<dbReference type="Gene3D" id="3.90.1840.10">
    <property type="entry name" value="Major capsid protein"/>
    <property type="match status" value="1"/>
</dbReference>
<dbReference type="AlphaFoldDB" id="A0A4T0X0V5"/>
<organism evidence="1 2">
    <name type="scientific">Pichia inconspicua</name>
    <dbReference type="NCBI Taxonomy" id="52247"/>
    <lineage>
        <taxon>Eukaryota</taxon>
        <taxon>Fungi</taxon>
        <taxon>Dikarya</taxon>
        <taxon>Ascomycota</taxon>
        <taxon>Saccharomycotina</taxon>
        <taxon>Pichiomycetes</taxon>
        <taxon>Pichiales</taxon>
        <taxon>Pichiaceae</taxon>
        <taxon>Pichia</taxon>
    </lineage>
</organism>
<gene>
    <name evidence="1" type="ORF">CANINC_002581</name>
</gene>
<dbReference type="SUPFAM" id="SSF82856">
    <property type="entry name" value="L-A virus major coat protein"/>
    <property type="match status" value="1"/>
</dbReference>
<dbReference type="InterPro" id="IPR036332">
    <property type="entry name" value="Major_coat_LA-virus_sf"/>
</dbReference>
<dbReference type="Proteomes" id="UP000307173">
    <property type="component" value="Unassembled WGS sequence"/>
</dbReference>
<dbReference type="EMBL" id="SELW01000408">
    <property type="protein sequence ID" value="TID28268.1"/>
    <property type="molecule type" value="Genomic_DNA"/>
</dbReference>
<evidence type="ECO:0000313" key="1">
    <source>
        <dbReference type="EMBL" id="TID28268.1"/>
    </source>
</evidence>
<protein>
    <submittedName>
        <fullName evidence="1">Uncharacterized protein</fullName>
    </submittedName>
</protein>
<name>A0A4T0X0V5_9ASCO</name>
<reference evidence="1 2" key="1">
    <citation type="journal article" date="2019" name="Front. Genet.">
        <title>Whole-Genome Sequencing of the Opportunistic Yeast Pathogen Candida inconspicua Uncovers Its Hybrid Origin.</title>
        <authorList>
            <person name="Mixao V."/>
            <person name="Hansen A.P."/>
            <person name="Saus E."/>
            <person name="Boekhout T."/>
            <person name="Lass-Florl C."/>
            <person name="Gabaldon T."/>
        </authorList>
    </citation>
    <scope>NUCLEOTIDE SEQUENCE [LARGE SCALE GENOMIC DNA]</scope>
    <source>
        <strain evidence="1 2">CBS 180</strain>
    </source>
</reference>
<keyword evidence="2" id="KW-1185">Reference proteome</keyword>
<accession>A0A4T0X0V5</accession>
<evidence type="ECO:0000313" key="2">
    <source>
        <dbReference type="Proteomes" id="UP000307173"/>
    </source>
</evidence>
<sequence>MIYELNNLIPEQVGSFCSNVRLTHSDVNYGFYAKNTIDLRLDSHHWTDSVSGQWTGNKMSLLGNLRGELFDDIGYMDGINKLFTWDKFLENYKKASKSGYNRSYSSAYEIQHCIYQKNMITPLYNLLCLYYLYEHEAALTYDPETHTFNNGIVSISNDQLFPGYKKVVNAAVTNVVEFKYMDRQICPFDEKNLTYGIDSDDVIINATSDYSDTEIMLLRIAFAEWVALTPHMLAHSREACIAPDQKIMIKSYRNFPQQGGTRINHIVISNFILKLVDDNHLHADFHIAYGIVCQIFMGPLPRTPESAAWLLKPMTVMLPRARFCLGADPELLLSDTPFYAKPYVARTIHEWRNAPALVILHSIIINESAYIQLAALQRVYLDTDFNIQNYVELSSNNIVRTDAGLLSDLCLVAMRYDVEIKFPYRTRAGLNRNQLVVHFKSVNVPVEIINSDALKYYDIIVDPEHLPEQQPSGLRPYTQEELDHLYKVGVERNVIEELVEIRKIKIAESQQIVLGAGNRGLLNVQYLPPTIFPVVTYGINPKMIFGLDFNMEVTVEPIEGYLRISDGEQFSKFFDISKMMGYNLVAYCVHSKRFYYNFIDDSSRYFHDSFNWKGPVSFSIKRYNMVDKRFECLPHLSMRKTRLTSTLKNANYCFFNGTQNVNGKQTPIPMRLAGSVVTFEGRNTQFAGSAVPGKYEISLQPLKLDSSVFKSQWNEADMPWNDY</sequence>
<comment type="caution">
    <text evidence="1">The sequence shown here is derived from an EMBL/GenBank/DDBJ whole genome shotgun (WGS) entry which is preliminary data.</text>
</comment>